<dbReference type="Proteomes" id="UP001454036">
    <property type="component" value="Unassembled WGS sequence"/>
</dbReference>
<comment type="caution">
    <text evidence="1">The sequence shown here is derived from an EMBL/GenBank/DDBJ whole genome shotgun (WGS) entry which is preliminary data.</text>
</comment>
<keyword evidence="2" id="KW-1185">Reference proteome</keyword>
<organism evidence="1 2">
    <name type="scientific">Lithospermum erythrorhizon</name>
    <name type="common">Purple gromwell</name>
    <name type="synonym">Lithospermum officinale var. erythrorhizon</name>
    <dbReference type="NCBI Taxonomy" id="34254"/>
    <lineage>
        <taxon>Eukaryota</taxon>
        <taxon>Viridiplantae</taxon>
        <taxon>Streptophyta</taxon>
        <taxon>Embryophyta</taxon>
        <taxon>Tracheophyta</taxon>
        <taxon>Spermatophyta</taxon>
        <taxon>Magnoliopsida</taxon>
        <taxon>eudicotyledons</taxon>
        <taxon>Gunneridae</taxon>
        <taxon>Pentapetalae</taxon>
        <taxon>asterids</taxon>
        <taxon>lamiids</taxon>
        <taxon>Boraginales</taxon>
        <taxon>Boraginaceae</taxon>
        <taxon>Boraginoideae</taxon>
        <taxon>Lithospermeae</taxon>
        <taxon>Lithospermum</taxon>
    </lineage>
</organism>
<dbReference type="AlphaFoldDB" id="A0AAV3PS48"/>
<sequence length="207" mass="23061">MLESHLGLQTIVTPKIFPQIPQHRRASFTTCTIQSMANFLSHLSTLKTFTILLHLSLLLSTALSTPDDIHDLLRSSGLPAGLFPKNAVKNFNLDENGRLKVNLETPCVAQFETRVFFDSIVTANLSYGGLIGLEGLSQEELFLWLPVKDIIVFDPSSGVILFDIGVAHKQMSMSQFEDPPICKPQGVLKMKTNEVSMKEFPQPNFKM</sequence>
<dbReference type="Gene3D" id="2.30.240.10">
    <property type="entry name" value="At5g01610-like"/>
    <property type="match status" value="1"/>
</dbReference>
<dbReference type="SUPFAM" id="SSF141562">
    <property type="entry name" value="At5g01610-like"/>
    <property type="match status" value="1"/>
</dbReference>
<proteinExistence type="predicted"/>
<name>A0AAV3PS48_LITER</name>
<evidence type="ECO:0000313" key="2">
    <source>
        <dbReference type="Proteomes" id="UP001454036"/>
    </source>
</evidence>
<gene>
    <name evidence="1" type="ORF">LIER_12085</name>
</gene>
<dbReference type="PANTHER" id="PTHR31676:SF185">
    <property type="entry name" value="TRANSMEMBRANE PROTEIN"/>
    <property type="match status" value="1"/>
</dbReference>
<dbReference type="Pfam" id="PF04398">
    <property type="entry name" value="DUF538"/>
    <property type="match status" value="1"/>
</dbReference>
<dbReference type="InterPro" id="IPR007493">
    <property type="entry name" value="DUF538"/>
</dbReference>
<reference evidence="1 2" key="1">
    <citation type="submission" date="2024-01" db="EMBL/GenBank/DDBJ databases">
        <title>The complete chloroplast genome sequence of Lithospermum erythrorhizon: insights into the phylogenetic relationship among Boraginaceae species and the maternal lineages of purple gromwells.</title>
        <authorList>
            <person name="Okada T."/>
            <person name="Watanabe K."/>
        </authorList>
    </citation>
    <scope>NUCLEOTIDE SEQUENCE [LARGE SCALE GENOMIC DNA]</scope>
</reference>
<evidence type="ECO:0000313" key="1">
    <source>
        <dbReference type="EMBL" id="GAA0153976.1"/>
    </source>
</evidence>
<dbReference type="InterPro" id="IPR036758">
    <property type="entry name" value="At5g01610-like"/>
</dbReference>
<dbReference type="EMBL" id="BAABME010002290">
    <property type="protein sequence ID" value="GAA0153976.1"/>
    <property type="molecule type" value="Genomic_DNA"/>
</dbReference>
<dbReference type="PANTHER" id="PTHR31676">
    <property type="entry name" value="T31J12.3 PROTEIN-RELATED"/>
    <property type="match status" value="1"/>
</dbReference>
<accession>A0AAV3PS48</accession>
<protein>
    <submittedName>
        <fullName evidence="1">Uncharacterized protein</fullName>
    </submittedName>
</protein>